<proteinExistence type="predicted"/>
<feature type="transmembrane region" description="Helical" evidence="8">
    <location>
        <begin position="55"/>
        <end position="71"/>
    </location>
</feature>
<feature type="transmembrane region" description="Helical" evidence="8">
    <location>
        <begin position="254"/>
        <end position="275"/>
    </location>
</feature>
<comment type="caution">
    <text evidence="9">The sequence shown here is derived from an EMBL/GenBank/DDBJ whole genome shotgun (WGS) entry which is preliminary data.</text>
</comment>
<dbReference type="GO" id="GO:0008233">
    <property type="term" value="F:peptidase activity"/>
    <property type="evidence" value="ECO:0007669"/>
    <property type="project" value="UniProtKB-KW"/>
</dbReference>
<keyword evidence="4 8" id="KW-0812">Transmembrane</keyword>
<feature type="transmembrane region" description="Helical" evidence="8">
    <location>
        <begin position="25"/>
        <end position="43"/>
    </location>
</feature>
<keyword evidence="5" id="KW-0378">Hydrolase</keyword>
<dbReference type="InterPro" id="IPR026392">
    <property type="entry name" value="Exo/Archaeosortase_dom"/>
</dbReference>
<reference evidence="9 10" key="1">
    <citation type="submission" date="2018-01" db="EMBL/GenBank/DDBJ databases">
        <title>Saezia sanguinis gen. nov., sp. nov., in the order Burkholderiales isolated from human blood.</title>
        <authorList>
            <person name="Medina-Pascual M.J."/>
            <person name="Valdezate S."/>
            <person name="Monzon S."/>
            <person name="Cuesta I."/>
            <person name="Carrasco G."/>
            <person name="Villalon P."/>
            <person name="Saez-Nieto J.A."/>
        </authorList>
    </citation>
    <scope>NUCLEOTIDE SEQUENCE [LARGE SCALE GENOMIC DNA]</scope>
    <source>
        <strain evidence="9 10">CNM695-12</strain>
    </source>
</reference>
<feature type="transmembrane region" description="Helical" evidence="8">
    <location>
        <begin position="128"/>
        <end position="148"/>
    </location>
</feature>
<keyword evidence="3" id="KW-0645">Protease</keyword>
<dbReference type="AlphaFoldDB" id="A0A433SE57"/>
<name>A0A433SE57_9BURK</name>
<dbReference type="Pfam" id="PF09721">
    <property type="entry name" value="Exosortase_EpsH"/>
    <property type="match status" value="1"/>
</dbReference>
<gene>
    <name evidence="9" type="ORF">CUZ56_00961</name>
</gene>
<dbReference type="RefSeq" id="WP_239442044.1">
    <property type="nucleotide sequence ID" value="NZ_PQSP01000002.1"/>
</dbReference>
<evidence type="ECO:0000256" key="5">
    <source>
        <dbReference type="ARBA" id="ARBA00022801"/>
    </source>
</evidence>
<keyword evidence="2" id="KW-1003">Cell membrane</keyword>
<sequence>MSKPATVTNCRHDAFSQRPSFQMSVWWWLAAQVFSLWPTWVWMSRRMFDGSDDPLGILAIAALAFTVWQIRHRLIQTPRLSWLFAGLAATLAATASVGTLPALLTGVISMLAIAATLLAFLPDDVARLPVIGLAILALPLLSSLQFYAGYPLRVITAEISLWLLTLFYEVQREGSTLLVNGRLIMVDAPCSGVQMAWLGYFTACVTALWWRLSNRQFLLRLPLVGILVLSGNILRNSVLVALQASHHHVADWLHQGIGLLALGLVCLGIGLLIGYRTTATPNPPAAQAETALPRSGFKSKKRPFIYHAGAAFFVLCTLWTVKTTVAQPETSGTGQSTFVEWPHQWHGNTLRPLALSEVEQRFAQGFPGSIARMTDGSRMLVFRHVTSPTRMLHPAADCYRGLGYQIKNEQLQADADNRLWRCFIAIRQGNALQVCERIEDTHGRAYTDTSAWYWSALTSSQSGPWTAITIAQPAGMGHTIPPAI</sequence>
<organism evidence="9 10">
    <name type="scientific">Saezia sanguinis</name>
    <dbReference type="NCBI Taxonomy" id="1965230"/>
    <lineage>
        <taxon>Bacteria</taxon>
        <taxon>Pseudomonadati</taxon>
        <taxon>Pseudomonadota</taxon>
        <taxon>Betaproteobacteria</taxon>
        <taxon>Burkholderiales</taxon>
        <taxon>Saeziaceae</taxon>
        <taxon>Saezia</taxon>
    </lineage>
</organism>
<dbReference type="Proteomes" id="UP000286947">
    <property type="component" value="Unassembled WGS sequence"/>
</dbReference>
<dbReference type="GO" id="GO:0006508">
    <property type="term" value="P:proteolysis"/>
    <property type="evidence" value="ECO:0007669"/>
    <property type="project" value="UniProtKB-KW"/>
</dbReference>
<evidence type="ECO:0000256" key="4">
    <source>
        <dbReference type="ARBA" id="ARBA00022692"/>
    </source>
</evidence>
<evidence type="ECO:0000256" key="3">
    <source>
        <dbReference type="ARBA" id="ARBA00022670"/>
    </source>
</evidence>
<evidence type="ECO:0000256" key="6">
    <source>
        <dbReference type="ARBA" id="ARBA00022989"/>
    </source>
</evidence>
<dbReference type="EMBL" id="PQSP01000002">
    <property type="protein sequence ID" value="RUS67023.1"/>
    <property type="molecule type" value="Genomic_DNA"/>
</dbReference>
<feature type="transmembrane region" description="Helical" evidence="8">
    <location>
        <begin position="304"/>
        <end position="321"/>
    </location>
</feature>
<evidence type="ECO:0000256" key="2">
    <source>
        <dbReference type="ARBA" id="ARBA00022475"/>
    </source>
</evidence>
<dbReference type="GO" id="GO:0005886">
    <property type="term" value="C:plasma membrane"/>
    <property type="evidence" value="ECO:0007669"/>
    <property type="project" value="UniProtKB-SubCell"/>
</dbReference>
<feature type="transmembrane region" description="Helical" evidence="8">
    <location>
        <begin position="192"/>
        <end position="210"/>
    </location>
</feature>
<dbReference type="InterPro" id="IPR019127">
    <property type="entry name" value="Exosortase"/>
</dbReference>
<feature type="transmembrane region" description="Helical" evidence="8">
    <location>
        <begin position="103"/>
        <end position="121"/>
    </location>
</feature>
<feature type="transmembrane region" description="Helical" evidence="8">
    <location>
        <begin position="80"/>
        <end position="97"/>
    </location>
</feature>
<evidence type="ECO:0000313" key="10">
    <source>
        <dbReference type="Proteomes" id="UP000286947"/>
    </source>
</evidence>
<comment type="subcellular location">
    <subcellularLocation>
        <location evidence="1">Cell membrane</location>
        <topology evidence="1">Multi-pass membrane protein</topology>
    </subcellularLocation>
</comment>
<keyword evidence="10" id="KW-1185">Reference proteome</keyword>
<evidence type="ECO:0000256" key="8">
    <source>
        <dbReference type="SAM" id="Phobius"/>
    </source>
</evidence>
<evidence type="ECO:0000256" key="7">
    <source>
        <dbReference type="ARBA" id="ARBA00023136"/>
    </source>
</evidence>
<protein>
    <submittedName>
        <fullName evidence="9">Uncharacterized protein</fullName>
    </submittedName>
</protein>
<keyword evidence="7 8" id="KW-0472">Membrane</keyword>
<evidence type="ECO:0000313" key="9">
    <source>
        <dbReference type="EMBL" id="RUS67023.1"/>
    </source>
</evidence>
<keyword evidence="6 8" id="KW-1133">Transmembrane helix</keyword>
<evidence type="ECO:0000256" key="1">
    <source>
        <dbReference type="ARBA" id="ARBA00004651"/>
    </source>
</evidence>
<accession>A0A433SE57</accession>
<dbReference type="NCBIfam" id="TIGR04178">
    <property type="entry name" value="exo_archaeo"/>
    <property type="match status" value="1"/>
</dbReference>
<dbReference type="NCBIfam" id="NF012182">
    <property type="entry name" value="exosortase_XrtQ"/>
    <property type="match status" value="1"/>
</dbReference>
<feature type="transmembrane region" description="Helical" evidence="8">
    <location>
        <begin position="217"/>
        <end position="234"/>
    </location>
</feature>